<evidence type="ECO:0000256" key="6">
    <source>
        <dbReference type="ARBA" id="ARBA00023266"/>
    </source>
</evidence>
<dbReference type="AlphaFoldDB" id="A0A380W3A9"/>
<comment type="similarity">
    <text evidence="7 8">Belongs to the SelA family.</text>
</comment>
<sequence length="457" mass="49456">MKTAPAVESCALYGRPSTLAAARVVVDEVRRGRGEGAMPSAEQFGERVSAHATAMAMPHLKHVFNMTGVVLHTNLGRAVLAEEAIAAAADAMRHPVSLEFDLDSGQRGERDDHVRDLICELTGAADATVVNNNAAALFLVLNTLAHRRETIVSRGELIEIGGSFRLPAIMERAETILHEVGTTNRTHAGDYASAINEQTGLLLKVHTSNYVIRGFTTAVGTSDMACIAQQAKLPSVYDMGSGILLGLERFGLAHEPTVSKILREGIDLVTFSGDKLLGGPQAGFIAGRKDLIAAINRNPMKRAMRIDKMRVAALEATLRLYRDPDRLAQRLPTYRLIRRSCDELRDVARQLLSLARQQLGAEFKVEISDCDGEIGSGAMPTEKIASVGLAIRSTRGSGRALIELAAALRRLPIPVIGRIESDALILDMRCLEDVTAFSMNFMQLARGGTDLDSRTLE</sequence>
<dbReference type="NCBIfam" id="TIGR00474">
    <property type="entry name" value="selA"/>
    <property type="match status" value="1"/>
</dbReference>
<comment type="subcellular location">
    <subcellularLocation>
        <location evidence="8">Cytoplasm</location>
    </subcellularLocation>
</comment>
<dbReference type="Gene3D" id="3.40.640.10">
    <property type="entry name" value="Type I PLP-dependent aspartate aminotransferase-like (Major domain)"/>
    <property type="match status" value="1"/>
</dbReference>
<evidence type="ECO:0000256" key="2">
    <source>
        <dbReference type="ARBA" id="ARBA00022490"/>
    </source>
</evidence>
<dbReference type="GO" id="GO:0005737">
    <property type="term" value="C:cytoplasm"/>
    <property type="evidence" value="ECO:0007669"/>
    <property type="project" value="UniProtKB-SubCell"/>
</dbReference>
<evidence type="ECO:0000256" key="9">
    <source>
        <dbReference type="PIRSR" id="PIRSR618319-50"/>
    </source>
</evidence>
<keyword evidence="6 8" id="KW-0711">Selenium</keyword>
<accession>A0A380W3A9</accession>
<dbReference type="InterPro" id="IPR004534">
    <property type="entry name" value="SelA_trans"/>
</dbReference>
<dbReference type="InterPro" id="IPR015421">
    <property type="entry name" value="PyrdxlP-dep_Trfase_major"/>
</dbReference>
<evidence type="ECO:0000256" key="8">
    <source>
        <dbReference type="HAMAP-Rule" id="MF_00423"/>
    </source>
</evidence>
<evidence type="ECO:0000256" key="3">
    <source>
        <dbReference type="ARBA" id="ARBA00022679"/>
    </source>
</evidence>
<comment type="catalytic activity">
    <reaction evidence="8">
        <text>L-seryl-tRNA(Sec) + selenophosphate + H(+) = L-selenocysteinyl-tRNA(Sec) + phosphate</text>
        <dbReference type="Rhea" id="RHEA:22728"/>
        <dbReference type="Rhea" id="RHEA-COMP:9742"/>
        <dbReference type="Rhea" id="RHEA-COMP:9743"/>
        <dbReference type="ChEBI" id="CHEBI:15378"/>
        <dbReference type="ChEBI" id="CHEBI:16144"/>
        <dbReference type="ChEBI" id="CHEBI:43474"/>
        <dbReference type="ChEBI" id="CHEBI:78533"/>
        <dbReference type="ChEBI" id="CHEBI:78573"/>
        <dbReference type="EC" id="2.9.1.1"/>
    </reaction>
</comment>
<dbReference type="RefSeq" id="WP_002718116.1">
    <property type="nucleotide sequence ID" value="NZ_UFSI01000001.1"/>
</dbReference>
<evidence type="ECO:0000313" key="11">
    <source>
        <dbReference type="Proteomes" id="UP000254343"/>
    </source>
</evidence>
<dbReference type="EMBL" id="UIGB01000001">
    <property type="protein sequence ID" value="SUU83336.1"/>
    <property type="molecule type" value="Genomic_DNA"/>
</dbReference>
<evidence type="ECO:0000256" key="7">
    <source>
        <dbReference type="ARBA" id="ARBA00044507"/>
    </source>
</evidence>
<gene>
    <name evidence="10" type="primary">selA_1</name>
    <name evidence="8" type="synonym">selA</name>
    <name evidence="10" type="ORF">NCTC12722_00499</name>
</gene>
<feature type="modified residue" description="N6-(pyridoxal phosphate)lysine" evidence="8 9">
    <location>
        <position position="275"/>
    </location>
</feature>
<evidence type="ECO:0000256" key="4">
    <source>
        <dbReference type="ARBA" id="ARBA00022898"/>
    </source>
</evidence>
<keyword evidence="2 8" id="KW-0963">Cytoplasm</keyword>
<comment type="cofactor">
    <cofactor evidence="1 8 9">
        <name>pyridoxal 5'-phosphate</name>
        <dbReference type="ChEBI" id="CHEBI:597326"/>
    </cofactor>
</comment>
<evidence type="ECO:0000256" key="1">
    <source>
        <dbReference type="ARBA" id="ARBA00001933"/>
    </source>
</evidence>
<evidence type="ECO:0000256" key="5">
    <source>
        <dbReference type="ARBA" id="ARBA00022917"/>
    </source>
</evidence>
<proteinExistence type="inferred from homology"/>
<dbReference type="HAMAP" id="MF_00423">
    <property type="entry name" value="SelA"/>
    <property type="match status" value="1"/>
</dbReference>
<dbReference type="UniPathway" id="UPA00906">
    <property type="reaction ID" value="UER00896"/>
</dbReference>
<dbReference type="PANTHER" id="PTHR32328">
    <property type="entry name" value="L-SERYL-TRNA(SEC) SELENIUM TRANSFERASE"/>
    <property type="match status" value="1"/>
</dbReference>
<name>A0A380W3A9_AFIFE</name>
<evidence type="ECO:0000313" key="10">
    <source>
        <dbReference type="EMBL" id="SUU83336.1"/>
    </source>
</evidence>
<dbReference type="Pfam" id="PF03841">
    <property type="entry name" value="SelA"/>
    <property type="match status" value="1"/>
</dbReference>
<reference evidence="10 11" key="1">
    <citation type="submission" date="2018-06" db="EMBL/GenBank/DDBJ databases">
        <authorList>
            <consortium name="Pathogen Informatics"/>
            <person name="Doyle S."/>
        </authorList>
    </citation>
    <scope>NUCLEOTIDE SEQUENCE [LARGE SCALE GENOMIC DNA]</scope>
    <source>
        <strain evidence="10 11">NCTC12722</strain>
    </source>
</reference>
<protein>
    <recommendedName>
        <fullName evidence="8">L-seryl-tRNA(Sec) selenium transferase</fullName>
        <ecNumber evidence="8">2.9.1.1</ecNumber>
    </recommendedName>
    <alternativeName>
        <fullName evidence="8">Selenocysteine synthase</fullName>
        <shortName evidence="8">Sec synthase</shortName>
    </alternativeName>
    <alternativeName>
        <fullName evidence="8">Selenocysteinyl-tRNA(Sec) synthase</fullName>
    </alternativeName>
</protein>
<dbReference type="Proteomes" id="UP000254343">
    <property type="component" value="Unassembled WGS sequence"/>
</dbReference>
<dbReference type="GO" id="GO:0001514">
    <property type="term" value="P:selenocysteine incorporation"/>
    <property type="evidence" value="ECO:0007669"/>
    <property type="project" value="UniProtKB-UniRule"/>
</dbReference>
<comment type="function">
    <text evidence="8">Converts seryl-tRNA(Sec) to selenocysteinyl-tRNA(Sec) required for selenoprotein biosynthesis.</text>
</comment>
<dbReference type="EC" id="2.9.1.1" evidence="8"/>
<dbReference type="InterPro" id="IPR015424">
    <property type="entry name" value="PyrdxlP-dep_Trfase"/>
</dbReference>
<dbReference type="OrthoDB" id="9787096at2"/>
<dbReference type="Gene3D" id="3.90.1150.180">
    <property type="match status" value="1"/>
</dbReference>
<dbReference type="GO" id="GO:0001717">
    <property type="term" value="P:conversion of seryl-tRNAsec to selenocys-tRNAsec"/>
    <property type="evidence" value="ECO:0007669"/>
    <property type="project" value="UniProtKB-UniRule"/>
</dbReference>
<keyword evidence="5 8" id="KW-0648">Protein biosynthesis</keyword>
<organism evidence="10 11">
    <name type="scientific">Afipia felis</name>
    <name type="common">Cat scratch disease bacillus</name>
    <dbReference type="NCBI Taxonomy" id="1035"/>
    <lineage>
        <taxon>Bacteria</taxon>
        <taxon>Pseudomonadati</taxon>
        <taxon>Pseudomonadota</taxon>
        <taxon>Alphaproteobacteria</taxon>
        <taxon>Hyphomicrobiales</taxon>
        <taxon>Nitrobacteraceae</taxon>
        <taxon>Afipia</taxon>
    </lineage>
</organism>
<comment type="pathway">
    <text evidence="8">Aminoacyl-tRNA biosynthesis; selenocysteinyl-tRNA(Sec) biosynthesis; selenocysteinyl-tRNA(Sec) from L-seryl-tRNA(Sec) (bacterial route): step 1/1.</text>
</comment>
<dbReference type="PANTHER" id="PTHR32328:SF0">
    <property type="entry name" value="L-SERYL-TRNA(SEC) SELENIUM TRANSFERASE"/>
    <property type="match status" value="1"/>
</dbReference>
<dbReference type="InterPro" id="IPR018319">
    <property type="entry name" value="SelA-like"/>
</dbReference>
<keyword evidence="4 8" id="KW-0663">Pyridoxal phosphate</keyword>
<keyword evidence="3 8" id="KW-0808">Transferase</keyword>
<dbReference type="SUPFAM" id="SSF53383">
    <property type="entry name" value="PLP-dependent transferases"/>
    <property type="match status" value="1"/>
</dbReference>
<dbReference type="GO" id="GO:0004125">
    <property type="term" value="F:L-seryl-tRNA(Sec) selenium transferase activity"/>
    <property type="evidence" value="ECO:0007669"/>
    <property type="project" value="UniProtKB-UniRule"/>
</dbReference>